<dbReference type="RefSeq" id="WP_210657535.1">
    <property type="nucleotide sequence ID" value="NZ_JAGKQQ010000001.1"/>
</dbReference>
<feature type="region of interest" description="Disordered" evidence="1">
    <location>
        <begin position="120"/>
        <end position="149"/>
    </location>
</feature>
<evidence type="ECO:0000313" key="4">
    <source>
        <dbReference type="Proteomes" id="UP000676565"/>
    </source>
</evidence>
<evidence type="ECO:0000259" key="2">
    <source>
        <dbReference type="PROSITE" id="PS50164"/>
    </source>
</evidence>
<dbReference type="Pfam" id="PF01541">
    <property type="entry name" value="GIY-YIG"/>
    <property type="match status" value="1"/>
</dbReference>
<feature type="domain" description="GIY-YIG" evidence="2">
    <location>
        <begin position="4"/>
        <end position="90"/>
    </location>
</feature>
<keyword evidence="4" id="KW-1185">Reference proteome</keyword>
<dbReference type="EMBL" id="JAGKQQ010000001">
    <property type="protein sequence ID" value="MBP3957973.1"/>
    <property type="molecule type" value="Genomic_DNA"/>
</dbReference>
<gene>
    <name evidence="3" type="ORF">J8F10_22185</name>
</gene>
<evidence type="ECO:0000313" key="3">
    <source>
        <dbReference type="EMBL" id="MBP3957973.1"/>
    </source>
</evidence>
<accession>A0ABS5BYL3</accession>
<organism evidence="3 4">
    <name type="scientific">Gemmata palustris</name>
    <dbReference type="NCBI Taxonomy" id="2822762"/>
    <lineage>
        <taxon>Bacteria</taxon>
        <taxon>Pseudomonadati</taxon>
        <taxon>Planctomycetota</taxon>
        <taxon>Planctomycetia</taxon>
        <taxon>Gemmatales</taxon>
        <taxon>Gemmataceae</taxon>
        <taxon>Gemmata</taxon>
    </lineage>
</organism>
<protein>
    <submittedName>
        <fullName evidence="3">GIY-YIG nuclease family protein</fullName>
    </submittedName>
</protein>
<dbReference type="InterPro" id="IPR035901">
    <property type="entry name" value="GIY-YIG_endonuc_sf"/>
</dbReference>
<sequence length="149" mass="17274">MKTKIPGIYTITCQVTGEVYVGQSINLISRRAAHFRELLKGTHPNKRLQADFSKYGSQAFVWRSIPTASVELLCQWETHYIKVLGASYNQSDPPKRIRRDGDRFNPFLQELRRAIRSRQRRRAIHEQRDNHPVTIPRRLGDTSTVTGEN</sequence>
<reference evidence="3 4" key="1">
    <citation type="submission" date="2021-04" db="EMBL/GenBank/DDBJ databases">
        <authorList>
            <person name="Ivanova A."/>
        </authorList>
    </citation>
    <scope>NUCLEOTIDE SEQUENCE [LARGE SCALE GENOMIC DNA]</scope>
    <source>
        <strain evidence="3 4">G18</strain>
    </source>
</reference>
<proteinExistence type="predicted"/>
<dbReference type="InterPro" id="IPR000305">
    <property type="entry name" value="GIY-YIG_endonuc"/>
</dbReference>
<name>A0ABS5BYL3_9BACT</name>
<dbReference type="PROSITE" id="PS50164">
    <property type="entry name" value="GIY_YIG"/>
    <property type="match status" value="1"/>
</dbReference>
<dbReference type="Proteomes" id="UP000676565">
    <property type="component" value="Unassembled WGS sequence"/>
</dbReference>
<dbReference type="SUPFAM" id="SSF82771">
    <property type="entry name" value="GIY-YIG endonuclease"/>
    <property type="match status" value="1"/>
</dbReference>
<dbReference type="Gene3D" id="3.40.1440.10">
    <property type="entry name" value="GIY-YIG endonuclease"/>
    <property type="match status" value="1"/>
</dbReference>
<comment type="caution">
    <text evidence="3">The sequence shown here is derived from an EMBL/GenBank/DDBJ whole genome shotgun (WGS) entry which is preliminary data.</text>
</comment>
<dbReference type="SMART" id="SM00465">
    <property type="entry name" value="GIYc"/>
    <property type="match status" value="1"/>
</dbReference>
<evidence type="ECO:0000256" key="1">
    <source>
        <dbReference type="SAM" id="MobiDB-lite"/>
    </source>
</evidence>